<sequence length="445" mass="48618">MRLGQSAERVRIVLDFLGPAPFRVQDGALLVEMRSRDVHLREMETLGIPHQWTPGLLRLNTTVLSPDSRLLTLGRPERLVLDLSYEDFLALRVLGPTGQAVLPPLQQFRLNTRVLALGRRRFRLHSVALDLTNPSVTLLPLTGSDGMDGLNPLPALAKDWQADLAINGGYFNRIRKLPLGAIKRQGHWLSGPILGRGAIGWGSGERPVFGRLAMEEIVKGPRGSFPLSHLNSGYVQKGVARYTHHWGSHYHPLTQDETGFLVQGNRVVRHFASFQLKGGVALAPESWLLVARYGASLPLRLGDPVALDQRLTPGRFGQQPHVLGAGPLLLLGGRPVLNAGLERFSAQFQREKAPRSVVAWGQDQLWLLTVQGLGNSGPTLKETTRLAQQLGMEDALNLDGGSSTTLVFQGVTTVRGRGVDSRVHNGLGVVVREPPGENGSQRSNN</sequence>
<keyword evidence="2" id="KW-0378">Hydrolase</keyword>
<accession>A0A6B1FBJ6</accession>
<dbReference type="GO" id="GO:0016798">
    <property type="term" value="F:hydrolase activity, acting on glycosyl bonds"/>
    <property type="evidence" value="ECO:0007669"/>
    <property type="project" value="UniProtKB-KW"/>
</dbReference>
<dbReference type="PANTHER" id="PTHR40446:SF2">
    <property type="entry name" value="N-ACETYLGLUCOSAMINE-1-PHOSPHODIESTER ALPHA-N-ACETYLGLUCOSAMINIDASE"/>
    <property type="match status" value="1"/>
</dbReference>
<comment type="caution">
    <text evidence="2">The sequence shown here is derived from an EMBL/GenBank/DDBJ whole genome shotgun (WGS) entry which is preliminary data.</text>
</comment>
<feature type="domain" description="Phosphodiester glycosidase" evidence="1">
    <location>
        <begin position="306"/>
        <end position="430"/>
    </location>
</feature>
<reference evidence="2" key="1">
    <citation type="submission" date="2019-09" db="EMBL/GenBank/DDBJ databases">
        <title>Characterisation of the sponge microbiome using genome-centric metagenomics.</title>
        <authorList>
            <person name="Engelberts J.P."/>
            <person name="Robbins S.J."/>
            <person name="De Goeij J.M."/>
            <person name="Aranda M."/>
            <person name="Bell S.C."/>
            <person name="Webster N.S."/>
        </authorList>
    </citation>
    <scope>NUCLEOTIDE SEQUENCE</scope>
    <source>
        <strain evidence="2">SB0676_bin_10</strain>
    </source>
</reference>
<evidence type="ECO:0000313" key="2">
    <source>
        <dbReference type="EMBL" id="MYG39136.1"/>
    </source>
</evidence>
<dbReference type="AlphaFoldDB" id="A0A6B1FBJ6"/>
<organism evidence="2">
    <name type="scientific">Synechococcus sp. SB0676_bin_10</name>
    <dbReference type="NCBI Taxonomy" id="2604869"/>
    <lineage>
        <taxon>Bacteria</taxon>
        <taxon>Bacillati</taxon>
        <taxon>Cyanobacteriota</taxon>
        <taxon>Cyanophyceae</taxon>
        <taxon>Synechococcales</taxon>
        <taxon>Synechococcaceae</taxon>
        <taxon>Synechococcus</taxon>
    </lineage>
</organism>
<proteinExistence type="predicted"/>
<dbReference type="PANTHER" id="PTHR40446">
    <property type="entry name" value="N-ACETYLGLUCOSAMINE-1-PHOSPHODIESTER ALPHA-N-ACETYLGLUCOSAMINIDASE"/>
    <property type="match status" value="1"/>
</dbReference>
<dbReference type="EMBL" id="VYDO01000292">
    <property type="protein sequence ID" value="MYG39136.1"/>
    <property type="molecule type" value="Genomic_DNA"/>
</dbReference>
<name>A0A6B1FBJ6_9SYNE</name>
<dbReference type="InterPro" id="IPR018711">
    <property type="entry name" value="NAGPA"/>
</dbReference>
<gene>
    <name evidence="2" type="ORF">F4162_09355</name>
</gene>
<dbReference type="Pfam" id="PF09992">
    <property type="entry name" value="NAGPA"/>
    <property type="match status" value="1"/>
</dbReference>
<keyword evidence="2" id="KW-0326">Glycosidase</keyword>
<protein>
    <submittedName>
        <fullName evidence="2">Phosphodiester glycosidase family protein</fullName>
    </submittedName>
</protein>
<evidence type="ECO:0000259" key="1">
    <source>
        <dbReference type="Pfam" id="PF09992"/>
    </source>
</evidence>